<dbReference type="OrthoDB" id="380955at2157"/>
<keyword evidence="1" id="KW-0812">Transmembrane</keyword>
<evidence type="ECO:0000256" key="1">
    <source>
        <dbReference type="SAM" id="Phobius"/>
    </source>
</evidence>
<dbReference type="AlphaFoldDB" id="A0A062V5Y0"/>
<gene>
    <name evidence="2" type="ORF">ANME2D_02025</name>
</gene>
<protein>
    <submittedName>
        <fullName evidence="2">Uncharacterized protein</fullName>
    </submittedName>
</protein>
<evidence type="ECO:0000313" key="2">
    <source>
        <dbReference type="EMBL" id="KCZ71968.1"/>
    </source>
</evidence>
<evidence type="ECO:0000313" key="3">
    <source>
        <dbReference type="Proteomes" id="UP000027153"/>
    </source>
</evidence>
<keyword evidence="1" id="KW-1133">Transmembrane helix</keyword>
<dbReference type="EMBL" id="JMIY01000004">
    <property type="protein sequence ID" value="KCZ71968.1"/>
    <property type="molecule type" value="Genomic_DNA"/>
</dbReference>
<proteinExistence type="predicted"/>
<keyword evidence="3" id="KW-1185">Reference proteome</keyword>
<sequence>MIIDFSLFLSGILGFLVLYIVLIRLSARMGEGMGLPRYYLLYYVAILALILTIPAGWSIHYAKEESLEDVLFTLLIIGNAIVIAASFKYWWWLKDEFW</sequence>
<organism evidence="2 3">
    <name type="scientific">Candidatus Methanoperedens nitratireducens</name>
    <dbReference type="NCBI Taxonomy" id="1392998"/>
    <lineage>
        <taxon>Archaea</taxon>
        <taxon>Methanobacteriati</taxon>
        <taxon>Methanobacteriota</taxon>
        <taxon>Stenosarchaea group</taxon>
        <taxon>Methanomicrobia</taxon>
        <taxon>Methanosarcinales</taxon>
        <taxon>ANME-2 cluster</taxon>
        <taxon>Candidatus Methanoperedentaceae</taxon>
        <taxon>Candidatus Methanoperedens</taxon>
    </lineage>
</organism>
<accession>A0A062V5Y0</accession>
<feature type="transmembrane region" description="Helical" evidence="1">
    <location>
        <begin position="6"/>
        <end position="27"/>
    </location>
</feature>
<dbReference type="Proteomes" id="UP000027153">
    <property type="component" value="Unassembled WGS sequence"/>
</dbReference>
<feature type="transmembrane region" description="Helical" evidence="1">
    <location>
        <begin position="71"/>
        <end position="91"/>
    </location>
</feature>
<keyword evidence="1" id="KW-0472">Membrane</keyword>
<comment type="caution">
    <text evidence="2">The sequence shown here is derived from an EMBL/GenBank/DDBJ whole genome shotgun (WGS) entry which is preliminary data.</text>
</comment>
<feature type="transmembrane region" description="Helical" evidence="1">
    <location>
        <begin position="39"/>
        <end position="59"/>
    </location>
</feature>
<name>A0A062V5Y0_9EURY</name>
<reference evidence="2 3" key="1">
    <citation type="journal article" date="2013" name="Nature">
        <title>Anaerobic oxidation of methane coupled to nitrate reduction in a novel archaeal lineage.</title>
        <authorList>
            <person name="Haroon M.F."/>
            <person name="Hu S."/>
            <person name="Shi Y."/>
            <person name="Imelfort M."/>
            <person name="Keller J."/>
            <person name="Hugenholtz P."/>
            <person name="Yuan Z."/>
            <person name="Tyson G.W."/>
        </authorList>
    </citation>
    <scope>NUCLEOTIDE SEQUENCE [LARGE SCALE GENOMIC DNA]</scope>
    <source>
        <strain evidence="2 3">ANME-2d</strain>
    </source>
</reference>
<dbReference type="RefSeq" id="WP_048091060.1">
    <property type="nucleotide sequence ID" value="NZ_JMIY01000004.1"/>
</dbReference>